<keyword evidence="5" id="KW-0460">Magnesium</keyword>
<dbReference type="PANTHER" id="PTHR12001:SF69">
    <property type="entry name" value="ALL TRANS-POLYPRENYL-DIPHOSPHATE SYNTHASE PDSS1"/>
    <property type="match status" value="1"/>
</dbReference>
<comment type="caution">
    <text evidence="7">The sequence shown here is derived from an EMBL/GenBank/DDBJ whole genome shotgun (WGS) entry which is preliminary data.</text>
</comment>
<gene>
    <name evidence="7" type="ORF">ACFPZN_01770</name>
</gene>
<keyword evidence="8" id="KW-1185">Reference proteome</keyword>
<dbReference type="GO" id="GO:0016740">
    <property type="term" value="F:transferase activity"/>
    <property type="evidence" value="ECO:0007669"/>
    <property type="project" value="UniProtKB-KW"/>
</dbReference>
<dbReference type="EMBL" id="JBHSON010000002">
    <property type="protein sequence ID" value="MFC5744335.1"/>
    <property type="molecule type" value="Genomic_DNA"/>
</dbReference>
<comment type="cofactor">
    <cofactor evidence="1">
        <name>Mg(2+)</name>
        <dbReference type="ChEBI" id="CHEBI:18420"/>
    </cofactor>
</comment>
<dbReference type="InterPro" id="IPR008949">
    <property type="entry name" value="Isoprenoid_synthase_dom_sf"/>
</dbReference>
<dbReference type="Pfam" id="PF00348">
    <property type="entry name" value="polyprenyl_synt"/>
    <property type="match status" value="1"/>
</dbReference>
<evidence type="ECO:0000313" key="7">
    <source>
        <dbReference type="EMBL" id="MFC5744335.1"/>
    </source>
</evidence>
<dbReference type="Proteomes" id="UP001596074">
    <property type="component" value="Unassembled WGS sequence"/>
</dbReference>
<protein>
    <submittedName>
        <fullName evidence="7">Polyprenyl synthetase family protein</fullName>
        <ecNumber evidence="7">2.5.1.-</ecNumber>
    </submittedName>
</protein>
<dbReference type="InterPro" id="IPR033749">
    <property type="entry name" value="Polyprenyl_synt_CS"/>
</dbReference>
<dbReference type="CDD" id="cd00685">
    <property type="entry name" value="Trans_IPPS_HT"/>
    <property type="match status" value="1"/>
</dbReference>
<keyword evidence="4" id="KW-0479">Metal-binding</keyword>
<evidence type="ECO:0000256" key="4">
    <source>
        <dbReference type="ARBA" id="ARBA00022723"/>
    </source>
</evidence>
<dbReference type="RefSeq" id="WP_378279409.1">
    <property type="nucleotide sequence ID" value="NZ_JBHSON010000002.1"/>
</dbReference>
<accession>A0ABW0ZU68</accession>
<proteinExistence type="inferred from homology"/>
<dbReference type="SUPFAM" id="SSF48576">
    <property type="entry name" value="Terpenoid synthases"/>
    <property type="match status" value="1"/>
</dbReference>
<evidence type="ECO:0000256" key="3">
    <source>
        <dbReference type="ARBA" id="ARBA00022679"/>
    </source>
</evidence>
<dbReference type="EC" id="2.5.1.-" evidence="7"/>
<dbReference type="SFLD" id="SFLDS00005">
    <property type="entry name" value="Isoprenoid_Synthase_Type_I"/>
    <property type="match status" value="1"/>
</dbReference>
<name>A0ABW0ZU68_9ACTN</name>
<evidence type="ECO:0000313" key="8">
    <source>
        <dbReference type="Proteomes" id="UP001596074"/>
    </source>
</evidence>
<comment type="similarity">
    <text evidence="2 6">Belongs to the FPP/GGPP synthase family.</text>
</comment>
<keyword evidence="3 6" id="KW-0808">Transferase</keyword>
<dbReference type="PANTHER" id="PTHR12001">
    <property type="entry name" value="GERANYLGERANYL PYROPHOSPHATE SYNTHASE"/>
    <property type="match status" value="1"/>
</dbReference>
<sequence>MGEEPGAHVLRLLGLEPHRLVAGFATEERLAADLRACVDLVREEAGSGDELIARSLAGVVSGGKRLRPLLALATAYATRIGAPGPDRPADRERAVRAGAAVELLHVASLVHDDVMDEADVRHGVPTANVREGNIRAVLAGDFLLARAVAVACGLGRREGALVSETFARLCDGQARESALLFDAARTEGDYYDAITGKTAALLATSCRLGALAAGAETTEALTSYGHHLGLAYQLVDDLLDLTGSEERLRKPAGHDVAMGVFTLPVLYAREEDARLAGLLDAVRPEDGGTVREVVDLVKDSSALRRTRAAVEEQTRHAVGALSGAAAGLTPAGSAMLSELVACLARRAH</sequence>
<dbReference type="InterPro" id="IPR000092">
    <property type="entry name" value="Polyprenyl_synt"/>
</dbReference>
<dbReference type="Gene3D" id="1.10.600.10">
    <property type="entry name" value="Farnesyl Diphosphate Synthase"/>
    <property type="match status" value="1"/>
</dbReference>
<dbReference type="PROSITE" id="PS00444">
    <property type="entry name" value="POLYPRENYL_SYNTHASE_2"/>
    <property type="match status" value="1"/>
</dbReference>
<evidence type="ECO:0000256" key="6">
    <source>
        <dbReference type="RuleBase" id="RU004466"/>
    </source>
</evidence>
<reference evidence="8" key="1">
    <citation type="journal article" date="2019" name="Int. J. Syst. Evol. Microbiol.">
        <title>The Global Catalogue of Microorganisms (GCM) 10K type strain sequencing project: providing services to taxonomists for standard genome sequencing and annotation.</title>
        <authorList>
            <consortium name="The Broad Institute Genomics Platform"/>
            <consortium name="The Broad Institute Genome Sequencing Center for Infectious Disease"/>
            <person name="Wu L."/>
            <person name="Ma J."/>
        </authorList>
    </citation>
    <scope>NUCLEOTIDE SEQUENCE [LARGE SCALE GENOMIC DNA]</scope>
    <source>
        <strain evidence="8">KCTC 42087</strain>
    </source>
</reference>
<evidence type="ECO:0000256" key="2">
    <source>
        <dbReference type="ARBA" id="ARBA00006706"/>
    </source>
</evidence>
<evidence type="ECO:0000256" key="1">
    <source>
        <dbReference type="ARBA" id="ARBA00001946"/>
    </source>
</evidence>
<organism evidence="7 8">
    <name type="scientific">Actinomadura rugatobispora</name>
    <dbReference type="NCBI Taxonomy" id="1994"/>
    <lineage>
        <taxon>Bacteria</taxon>
        <taxon>Bacillati</taxon>
        <taxon>Actinomycetota</taxon>
        <taxon>Actinomycetes</taxon>
        <taxon>Streptosporangiales</taxon>
        <taxon>Thermomonosporaceae</taxon>
        <taxon>Actinomadura</taxon>
    </lineage>
</organism>
<evidence type="ECO:0000256" key="5">
    <source>
        <dbReference type="ARBA" id="ARBA00022842"/>
    </source>
</evidence>